<dbReference type="CDD" id="cd07064">
    <property type="entry name" value="AlkD_like_1"/>
    <property type="match status" value="1"/>
</dbReference>
<dbReference type="SUPFAM" id="SSF48371">
    <property type="entry name" value="ARM repeat"/>
    <property type="match status" value="1"/>
</dbReference>
<dbReference type="AlphaFoldDB" id="A0A096CXH0"/>
<evidence type="ECO:0000313" key="1">
    <source>
        <dbReference type="EMBL" id="KGG81279.1"/>
    </source>
</evidence>
<accession>A0A096CXH0</accession>
<proteinExistence type="predicted"/>
<dbReference type="Gene3D" id="1.25.40.290">
    <property type="entry name" value="ARM repeat domains"/>
    <property type="match status" value="1"/>
</dbReference>
<reference evidence="1 2" key="1">
    <citation type="submission" date="2013-12" db="EMBL/GenBank/DDBJ databases">
        <title>Draft genome sequence of Caloranaerobacter sp. H53214.</title>
        <authorList>
            <person name="Jiang L.J."/>
            <person name="Shao Z.Z."/>
            <person name="Long M.N."/>
        </authorList>
    </citation>
    <scope>NUCLEOTIDE SEQUENCE [LARGE SCALE GENOMIC DNA]</scope>
    <source>
        <strain evidence="1 2">H53214</strain>
    </source>
</reference>
<evidence type="ECO:0000313" key="2">
    <source>
        <dbReference type="Proteomes" id="UP000029622"/>
    </source>
</evidence>
<dbReference type="InterPro" id="IPR016024">
    <property type="entry name" value="ARM-type_fold"/>
</dbReference>
<dbReference type="PANTHER" id="PTHR34070:SF1">
    <property type="entry name" value="DNA ALKYLATION REPAIR PROTEIN"/>
    <property type="match status" value="1"/>
</dbReference>
<sequence>MVYKEIISLFYENRNDSEAEKMAAYMKNKFPFLGIKKPQRAALQEQFIKQSKKKKEVDWDLIFKLWDLPEREFQYLAVDMLVALRNKLSKKEIVQIEKLITEKSWWDTVDLLASKLIGYILQKYPEGKKEIILRWSKSDNIWLSRTAILFQLRYKDKTDLELLSQVIFDNINSDEFFINKAIGWALREYSKTDKCWVKNFISQNKLSPLSVKEGSKYL</sequence>
<dbReference type="PANTHER" id="PTHR34070">
    <property type="entry name" value="ARMADILLO-TYPE FOLD"/>
    <property type="match status" value="1"/>
</dbReference>
<dbReference type="Gene3D" id="1.20.1660.10">
    <property type="entry name" value="Hypothetical protein (EF3068)"/>
    <property type="match status" value="1"/>
</dbReference>
<comment type="caution">
    <text evidence="1">The sequence shown here is derived from an EMBL/GenBank/DDBJ whole genome shotgun (WGS) entry which is preliminary data.</text>
</comment>
<gene>
    <name evidence="1" type="ORF">Y919_01250</name>
</gene>
<protein>
    <submittedName>
        <fullName evidence="1">DNA alkylation repair protein</fullName>
    </submittedName>
</protein>
<dbReference type="InterPro" id="IPR014825">
    <property type="entry name" value="DNA_alkylation"/>
</dbReference>
<dbReference type="EMBL" id="AZTB01000003">
    <property type="protein sequence ID" value="KGG81279.1"/>
    <property type="molecule type" value="Genomic_DNA"/>
</dbReference>
<dbReference type="Pfam" id="PF08713">
    <property type="entry name" value="DNA_alkylation"/>
    <property type="match status" value="1"/>
</dbReference>
<organism evidence="1 2">
    <name type="scientific">Caloranaerobacter azorensis H53214</name>
    <dbReference type="NCBI Taxonomy" id="1156417"/>
    <lineage>
        <taxon>Bacteria</taxon>
        <taxon>Bacillati</taxon>
        <taxon>Bacillota</taxon>
        <taxon>Tissierellia</taxon>
        <taxon>Tissierellales</taxon>
        <taxon>Thermohalobacteraceae</taxon>
        <taxon>Caloranaerobacter</taxon>
    </lineage>
</organism>
<dbReference type="Proteomes" id="UP000029622">
    <property type="component" value="Unassembled WGS sequence"/>
</dbReference>
<name>A0A096CXH0_9FIRM</name>
<dbReference type="STRING" id="1156417.Y919_01250"/>